<dbReference type="InterPro" id="IPR045337">
    <property type="entry name" value="MmgE_PrpD_C"/>
</dbReference>
<evidence type="ECO:0000259" key="2">
    <source>
        <dbReference type="Pfam" id="PF03972"/>
    </source>
</evidence>
<evidence type="ECO:0000313" key="4">
    <source>
        <dbReference type="EMBL" id="NGO66596.1"/>
    </source>
</evidence>
<dbReference type="PANTHER" id="PTHR16943">
    <property type="entry name" value="2-METHYLCITRATE DEHYDRATASE-RELATED"/>
    <property type="match status" value="1"/>
</dbReference>
<gene>
    <name evidence="4" type="ORF">G6N76_23290</name>
</gene>
<dbReference type="InterPro" id="IPR042183">
    <property type="entry name" value="MmgE/PrpD_sf_1"/>
</dbReference>
<feature type="domain" description="MmgE/PrpD C-terminal" evidence="3">
    <location>
        <begin position="284"/>
        <end position="443"/>
    </location>
</feature>
<dbReference type="GO" id="GO:0016829">
    <property type="term" value="F:lyase activity"/>
    <property type="evidence" value="ECO:0007669"/>
    <property type="project" value="InterPro"/>
</dbReference>
<protein>
    <submittedName>
        <fullName evidence="4">MmgE/PrpD family protein</fullName>
    </submittedName>
</protein>
<sequence length="462" mass="48414">MPSLGKECPVTEIARNERGRALADYIAEAAGRDYPAEVVHEARRALVDYLGVTVAAAFDETVKPVRYLADRWQASGRARIVLGGTTTPAIAALINATATHAMDFDDVHYLGAGHPGGPCWSTAFAVAQENGADDQLTLGAFITGFEVMARLGGGGVPGVGRKLQRKGFHPTSVVGRMGAAAVACALYHLDAGKITNALGNAATTAGGLVGSFGTHGKPFHAGKAAMDGILAADLAAAGHIGASHLFELENGWLDAFIQDKNVEVPPLDFEERFELLRNGYKLLASCRATHASAQAAHQLAGQFDLAEVETIEAQVHPGALVTAGKLSPRSPLEAKFSVSFCVAMALSGYRLVWTDFSDAVFADAHVAELNGKVRLQPVDGQSPASAHVIVHLRNGATLRADTNVILGHPENPVSDVGLSEKYLSLTVPVLGDARAQTLLDAAWTFGAKGTVHPIGELLAGDW</sequence>
<dbReference type="Gene3D" id="1.10.4100.10">
    <property type="entry name" value="2-methylcitrate dehydratase PrpD"/>
    <property type="match status" value="1"/>
</dbReference>
<name>A0A6M1SIG3_9HYPH</name>
<dbReference type="SUPFAM" id="SSF103378">
    <property type="entry name" value="2-methylcitrate dehydratase PrpD"/>
    <property type="match status" value="1"/>
</dbReference>
<dbReference type="Proteomes" id="UP000477849">
    <property type="component" value="Unassembled WGS sequence"/>
</dbReference>
<evidence type="ECO:0000313" key="5">
    <source>
        <dbReference type="Proteomes" id="UP000477849"/>
    </source>
</evidence>
<evidence type="ECO:0000256" key="1">
    <source>
        <dbReference type="ARBA" id="ARBA00006174"/>
    </source>
</evidence>
<evidence type="ECO:0000259" key="3">
    <source>
        <dbReference type="Pfam" id="PF19305"/>
    </source>
</evidence>
<dbReference type="PANTHER" id="PTHR16943:SF8">
    <property type="entry name" value="2-METHYLCITRATE DEHYDRATASE"/>
    <property type="match status" value="1"/>
</dbReference>
<dbReference type="InterPro" id="IPR005656">
    <property type="entry name" value="MmgE_PrpD"/>
</dbReference>
<accession>A0A6M1SIG3</accession>
<comment type="similarity">
    <text evidence="1">Belongs to the PrpD family.</text>
</comment>
<reference evidence="4 5" key="1">
    <citation type="submission" date="2020-02" db="EMBL/GenBank/DDBJ databases">
        <title>Genome sequence of the type strain CCBAU10050 of Rhizobium daejeonense.</title>
        <authorList>
            <person name="Gao J."/>
            <person name="Sun J."/>
        </authorList>
    </citation>
    <scope>NUCLEOTIDE SEQUENCE [LARGE SCALE GENOMIC DNA]</scope>
    <source>
        <strain evidence="4 5">CCBAU10050</strain>
    </source>
</reference>
<dbReference type="EMBL" id="JAAKZH010000013">
    <property type="protein sequence ID" value="NGO66596.1"/>
    <property type="molecule type" value="Genomic_DNA"/>
</dbReference>
<keyword evidence="5" id="KW-1185">Reference proteome</keyword>
<dbReference type="Pfam" id="PF03972">
    <property type="entry name" value="MmgE_PrpD_N"/>
    <property type="match status" value="1"/>
</dbReference>
<dbReference type="AlphaFoldDB" id="A0A6M1SIG3"/>
<dbReference type="InterPro" id="IPR042188">
    <property type="entry name" value="MmgE/PrpD_sf_2"/>
</dbReference>
<organism evidence="4 5">
    <name type="scientific">Rhizobium daejeonense</name>
    <dbReference type="NCBI Taxonomy" id="240521"/>
    <lineage>
        <taxon>Bacteria</taxon>
        <taxon>Pseudomonadati</taxon>
        <taxon>Pseudomonadota</taxon>
        <taxon>Alphaproteobacteria</taxon>
        <taxon>Hyphomicrobiales</taxon>
        <taxon>Rhizobiaceae</taxon>
        <taxon>Rhizobium/Agrobacterium group</taxon>
        <taxon>Rhizobium</taxon>
    </lineage>
</organism>
<feature type="domain" description="MmgE/PrpD N-terminal" evidence="2">
    <location>
        <begin position="21"/>
        <end position="263"/>
    </location>
</feature>
<dbReference type="Pfam" id="PF19305">
    <property type="entry name" value="MmgE_PrpD_C"/>
    <property type="match status" value="1"/>
</dbReference>
<dbReference type="InterPro" id="IPR045336">
    <property type="entry name" value="MmgE_PrpD_N"/>
</dbReference>
<dbReference type="Gene3D" id="3.30.1330.120">
    <property type="entry name" value="2-methylcitrate dehydratase PrpD"/>
    <property type="match status" value="1"/>
</dbReference>
<proteinExistence type="inferred from homology"/>
<dbReference type="InterPro" id="IPR036148">
    <property type="entry name" value="MmgE/PrpD_sf"/>
</dbReference>
<comment type="caution">
    <text evidence="4">The sequence shown here is derived from an EMBL/GenBank/DDBJ whole genome shotgun (WGS) entry which is preliminary data.</text>
</comment>